<gene>
    <name evidence="1" type="ORF">GKC39_01110</name>
</gene>
<sequence length="265" mass="30450">MPALEQKGTINLNRLAEETDQFLLSFAEQSLPDQKSIQLFAGFCKYYRKTSHSSAVKEHTERIASAFVDKSCWEDLFHCNTAIVNELIHIYLTAKAYKKKQGMDSDDQVIRHGLQNGYLIKKEWPYFKYAEFAGLLNELGMSTDHEKVRFYKNSIFQPLLHDAWKRTAENELEFVEYCLLHLDQGEHLLHPGLKASIQKWLVFCLGSRKMKQLCNMLFIQSCIDPFFYGCQAALHHINNENPSIHCAPALLPAIEILNLECGTCG</sequence>
<proteinExistence type="predicted"/>
<accession>A0A6A8LEE9</accession>
<name>A0A6A8LEE9_BACVE</name>
<dbReference type="EMBL" id="WKKV01000001">
    <property type="protein sequence ID" value="MSE00660.1"/>
    <property type="molecule type" value="Genomic_DNA"/>
</dbReference>
<reference evidence="1" key="1">
    <citation type="submission" date="2019-11" db="EMBL/GenBank/DDBJ databases">
        <title>Draft Genome Sequence of Plant Growth-Promoting Rhizosphere-Associated Bacteria.</title>
        <authorList>
            <person name="Vasilyev I.Y."/>
            <person name="Radchenko V."/>
            <person name="Ilnitskaya E.V."/>
        </authorList>
    </citation>
    <scope>NUCLEOTIDE SEQUENCE</scope>
    <source>
        <strain evidence="1">VRA_517_n</strain>
    </source>
</reference>
<comment type="caution">
    <text evidence="1">The sequence shown here is derived from an EMBL/GenBank/DDBJ whole genome shotgun (WGS) entry which is preliminary data.</text>
</comment>
<protein>
    <submittedName>
        <fullName evidence="1">Uncharacterized protein</fullName>
    </submittedName>
</protein>
<dbReference type="AlphaFoldDB" id="A0A6A8LEE9"/>
<dbReference type="RefSeq" id="WP_014306029.1">
    <property type="nucleotide sequence ID" value="NZ_CP011346.1"/>
</dbReference>
<organism evidence="1">
    <name type="scientific">Bacillus velezensis</name>
    <dbReference type="NCBI Taxonomy" id="492670"/>
    <lineage>
        <taxon>Bacteria</taxon>
        <taxon>Bacillati</taxon>
        <taxon>Bacillota</taxon>
        <taxon>Bacilli</taxon>
        <taxon>Bacillales</taxon>
        <taxon>Bacillaceae</taxon>
        <taxon>Bacillus</taxon>
        <taxon>Bacillus amyloliquefaciens group</taxon>
    </lineage>
</organism>
<evidence type="ECO:0000313" key="1">
    <source>
        <dbReference type="EMBL" id="MSE00660.1"/>
    </source>
</evidence>